<feature type="transmembrane region" description="Helical" evidence="6">
    <location>
        <begin position="432"/>
        <end position="453"/>
    </location>
</feature>
<dbReference type="KEGG" id="sla:SERLADRAFT_455167"/>
<feature type="transmembrane region" description="Helical" evidence="6">
    <location>
        <begin position="83"/>
        <end position="101"/>
    </location>
</feature>
<evidence type="ECO:0000256" key="4">
    <source>
        <dbReference type="ARBA" id="ARBA00022989"/>
    </source>
</evidence>
<feature type="transmembrane region" description="Helical" evidence="6">
    <location>
        <begin position="313"/>
        <end position="333"/>
    </location>
</feature>
<feature type="transmembrane region" description="Helical" evidence="6">
    <location>
        <begin position="46"/>
        <end position="63"/>
    </location>
</feature>
<keyword evidence="2" id="KW-0813">Transport</keyword>
<dbReference type="InterPro" id="IPR036259">
    <property type="entry name" value="MFS_trans_sf"/>
</dbReference>
<dbReference type="AlphaFoldDB" id="F8NFT0"/>
<dbReference type="HOGENOM" id="CLU_001265_0_1_1"/>
<dbReference type="GO" id="GO:0022857">
    <property type="term" value="F:transmembrane transporter activity"/>
    <property type="evidence" value="ECO:0007669"/>
    <property type="project" value="InterPro"/>
</dbReference>
<evidence type="ECO:0000256" key="3">
    <source>
        <dbReference type="ARBA" id="ARBA00022692"/>
    </source>
</evidence>
<reference evidence="8" key="1">
    <citation type="submission" date="2011-04" db="EMBL/GenBank/DDBJ databases">
        <title>Evolution of plant cell wall degrading machinery underlies the functional diversity of forest fungi.</title>
        <authorList>
            <consortium name="US DOE Joint Genome Institute (JGI-PGF)"/>
            <person name="Eastwood D.C."/>
            <person name="Floudas D."/>
            <person name="Binder M."/>
            <person name="Majcherczyk A."/>
            <person name="Schneider P."/>
            <person name="Aerts A."/>
            <person name="Asiegbu F.O."/>
            <person name="Baker S.E."/>
            <person name="Barry K."/>
            <person name="Bendiksby M."/>
            <person name="Blumentritt M."/>
            <person name="Coutinho P.M."/>
            <person name="Cullen D."/>
            <person name="Cullen D."/>
            <person name="Gathman A."/>
            <person name="Goodell B."/>
            <person name="Henrissat B."/>
            <person name="Ihrmark K."/>
            <person name="Kauserud H."/>
            <person name="Kohler A."/>
            <person name="LaButti K."/>
            <person name="Lapidus A."/>
            <person name="Lavin J.L."/>
            <person name="Lee Y.-H."/>
            <person name="Lindquist E."/>
            <person name="Lilly W."/>
            <person name="Lucas S."/>
            <person name="Morin E."/>
            <person name="Murat C."/>
            <person name="Oguiza J.A."/>
            <person name="Park J."/>
            <person name="Pisabarro A.G."/>
            <person name="Riley R."/>
            <person name="Rosling A."/>
            <person name="Salamov A."/>
            <person name="Schmidt O."/>
            <person name="Schmutz J."/>
            <person name="Skrede I."/>
            <person name="Stenlid J."/>
            <person name="Wiebenga A."/>
            <person name="Xie X."/>
            <person name="Kues U."/>
            <person name="Hibbett D.S."/>
            <person name="Hoffmeister D."/>
            <person name="Hogberg N."/>
            <person name="Martin F."/>
            <person name="Grigoriev I.V."/>
            <person name="Watkinson S.C."/>
        </authorList>
    </citation>
    <scope>NUCLEOTIDE SEQUENCE</scope>
    <source>
        <strain evidence="8">S7.9</strain>
    </source>
</reference>
<dbReference type="FunFam" id="1.20.1250.20:FF:000034">
    <property type="entry name" value="MFS general substrate transporter"/>
    <property type="match status" value="1"/>
</dbReference>
<proteinExistence type="predicted"/>
<dbReference type="EMBL" id="GL945428">
    <property type="protein sequence ID" value="EGO30900.1"/>
    <property type="molecule type" value="Genomic_DNA"/>
</dbReference>
<dbReference type="RefSeq" id="XP_007312784.1">
    <property type="nucleotide sequence ID" value="XM_007312722.1"/>
</dbReference>
<dbReference type="SUPFAM" id="SSF103473">
    <property type="entry name" value="MFS general substrate transporter"/>
    <property type="match status" value="1"/>
</dbReference>
<organism>
    <name type="scientific">Serpula lacrymans var. lacrymans (strain S7.9)</name>
    <name type="common">Dry rot fungus</name>
    <dbReference type="NCBI Taxonomy" id="578457"/>
    <lineage>
        <taxon>Eukaryota</taxon>
        <taxon>Fungi</taxon>
        <taxon>Dikarya</taxon>
        <taxon>Basidiomycota</taxon>
        <taxon>Agaricomycotina</taxon>
        <taxon>Agaricomycetes</taxon>
        <taxon>Agaricomycetidae</taxon>
        <taxon>Boletales</taxon>
        <taxon>Coniophorineae</taxon>
        <taxon>Serpulaceae</taxon>
        <taxon>Serpula</taxon>
    </lineage>
</organism>
<feature type="domain" description="Major facilitator superfamily (MFS) profile" evidence="7">
    <location>
        <begin position="46"/>
        <end position="458"/>
    </location>
</feature>
<comment type="subcellular location">
    <subcellularLocation>
        <location evidence="1">Membrane</location>
        <topology evidence="1">Multi-pass membrane protein</topology>
    </subcellularLocation>
</comment>
<dbReference type="InterPro" id="IPR020846">
    <property type="entry name" value="MFS_dom"/>
</dbReference>
<evidence type="ECO:0000256" key="2">
    <source>
        <dbReference type="ARBA" id="ARBA00022448"/>
    </source>
</evidence>
<name>F8NFT0_SERL9</name>
<keyword evidence="5 6" id="KW-0472">Membrane</keyword>
<evidence type="ECO:0000256" key="6">
    <source>
        <dbReference type="SAM" id="Phobius"/>
    </source>
</evidence>
<dbReference type="PANTHER" id="PTHR43791">
    <property type="entry name" value="PERMEASE-RELATED"/>
    <property type="match status" value="1"/>
</dbReference>
<dbReference type="Pfam" id="PF07690">
    <property type="entry name" value="MFS_1"/>
    <property type="match status" value="1"/>
</dbReference>
<gene>
    <name evidence="8" type="ORF">SERLADRAFT_455167</name>
</gene>
<feature type="transmembrane region" description="Helical" evidence="6">
    <location>
        <begin position="400"/>
        <end position="420"/>
    </location>
</feature>
<dbReference type="GeneID" id="18817137"/>
<dbReference type="FunFam" id="1.20.1250.20:FF:000013">
    <property type="entry name" value="MFS general substrate transporter"/>
    <property type="match status" value="1"/>
</dbReference>
<sequence length="513" mass="57287">MVSNSEMKAEDAILKYIPISDKLYRSDVDISGVNERKLMWKIDMHVIPWLALLQLFCFLDRGNIGNAKLYNLEQDLRITDKQFLIALTVFFFPFALFEPASNVVLRKFRPSRWLSFLMLSWGIVMTCHGFARNYADLLTLRLLLGLAEAGLYPGIIFYISCWYKRTELGTRNATFFSSATIAGAFSGLLAAAISKMEGIGGKPGWTWIFIIEGLCTVLLAIASFWMIEDFPESARFLTEAERVFAIRRLQADFQFSAGGEPLKAKYIWQSLTDWKTYLAIGIWVAIDGPVFAFSFFTPTIISQVRFEATAANLLSVPVYVWGCIVTCVIGLLGDRIRSRGYINLGLLVSGLVAYIILISSTNSALSYFAVYLAASSIYATIPNSIAWISSNFEGSYKRSVALGITIGVGSLNGAATSNVYRADDAPRYRLGHGVLLAYISVGVVSSLAFMILLRRENKRREDGERDEVIDELLGDADRHTDFSARALKNGRYASVEAAREDKGDRWSGFRYSL</sequence>
<feature type="transmembrane region" description="Helical" evidence="6">
    <location>
        <begin position="143"/>
        <end position="163"/>
    </location>
</feature>
<keyword evidence="3 6" id="KW-0812">Transmembrane</keyword>
<dbReference type="PROSITE" id="PS50850">
    <property type="entry name" value="MFS"/>
    <property type="match status" value="1"/>
</dbReference>
<dbReference type="Proteomes" id="UP000008064">
    <property type="component" value="Unassembled WGS sequence"/>
</dbReference>
<dbReference type="OrthoDB" id="2962993at2759"/>
<dbReference type="GO" id="GO:0016020">
    <property type="term" value="C:membrane"/>
    <property type="evidence" value="ECO:0007669"/>
    <property type="project" value="UniProtKB-SubCell"/>
</dbReference>
<keyword evidence="4 6" id="KW-1133">Transmembrane helix</keyword>
<dbReference type="PANTHER" id="PTHR43791:SF19">
    <property type="entry name" value="TRANSPORTER, PUTATIVE (AFU_ORTHOLOGUE AFUA_1G01812)-RELATED"/>
    <property type="match status" value="1"/>
</dbReference>
<evidence type="ECO:0000256" key="1">
    <source>
        <dbReference type="ARBA" id="ARBA00004141"/>
    </source>
</evidence>
<feature type="transmembrane region" description="Helical" evidence="6">
    <location>
        <begin position="175"/>
        <end position="193"/>
    </location>
</feature>
<evidence type="ECO:0000259" key="7">
    <source>
        <dbReference type="PROSITE" id="PS50850"/>
    </source>
</evidence>
<feature type="transmembrane region" description="Helical" evidence="6">
    <location>
        <begin position="340"/>
        <end position="358"/>
    </location>
</feature>
<accession>F8NFT0</accession>
<feature type="transmembrane region" description="Helical" evidence="6">
    <location>
        <begin position="113"/>
        <end position="131"/>
    </location>
</feature>
<dbReference type="Gene3D" id="1.20.1250.20">
    <property type="entry name" value="MFS general substrate transporter like domains"/>
    <property type="match status" value="2"/>
</dbReference>
<evidence type="ECO:0000313" key="8">
    <source>
        <dbReference type="EMBL" id="EGO30900.1"/>
    </source>
</evidence>
<dbReference type="InterPro" id="IPR011701">
    <property type="entry name" value="MFS"/>
</dbReference>
<protein>
    <recommendedName>
        <fullName evidence="7">Major facilitator superfamily (MFS) profile domain-containing protein</fullName>
    </recommendedName>
</protein>
<feature type="transmembrane region" description="Helical" evidence="6">
    <location>
        <begin position="277"/>
        <end position="301"/>
    </location>
</feature>
<feature type="transmembrane region" description="Helical" evidence="6">
    <location>
        <begin position="364"/>
        <end position="388"/>
    </location>
</feature>
<evidence type="ECO:0000256" key="5">
    <source>
        <dbReference type="ARBA" id="ARBA00023136"/>
    </source>
</evidence>
<feature type="transmembrane region" description="Helical" evidence="6">
    <location>
        <begin position="205"/>
        <end position="227"/>
    </location>
</feature>